<comment type="subcellular location">
    <subcellularLocation>
        <location evidence="1">Membrane</location>
    </subcellularLocation>
</comment>
<feature type="compositionally biased region" description="Low complexity" evidence="9">
    <location>
        <begin position="1822"/>
        <end position="1834"/>
    </location>
</feature>
<feature type="region of interest" description="Disordered" evidence="9">
    <location>
        <begin position="1992"/>
        <end position="2016"/>
    </location>
</feature>
<dbReference type="CDD" id="cd00054">
    <property type="entry name" value="EGF_CA"/>
    <property type="match status" value="1"/>
</dbReference>
<evidence type="ECO:0000313" key="12">
    <source>
        <dbReference type="EMBL" id="KAK3269155.1"/>
    </source>
</evidence>
<feature type="compositionally biased region" description="Basic and acidic residues" evidence="9">
    <location>
        <begin position="1801"/>
        <end position="1812"/>
    </location>
</feature>
<feature type="domain" description="EGF-like" evidence="11">
    <location>
        <begin position="302"/>
        <end position="341"/>
    </location>
</feature>
<evidence type="ECO:0000256" key="7">
    <source>
        <dbReference type="ARBA" id="ARBA00023136"/>
    </source>
</evidence>
<keyword evidence="4" id="KW-0677">Repeat</keyword>
<feature type="domain" description="EGF-like" evidence="11">
    <location>
        <begin position="60"/>
        <end position="98"/>
    </location>
</feature>
<feature type="domain" description="EGF-like calcium-binding" evidence="10">
    <location>
        <begin position="99"/>
        <end position="141"/>
    </location>
</feature>
<evidence type="ECO:0000256" key="3">
    <source>
        <dbReference type="ARBA" id="ARBA00022692"/>
    </source>
</evidence>
<organism evidence="12 13">
    <name type="scientific">Cymbomonas tetramitiformis</name>
    <dbReference type="NCBI Taxonomy" id="36881"/>
    <lineage>
        <taxon>Eukaryota</taxon>
        <taxon>Viridiplantae</taxon>
        <taxon>Chlorophyta</taxon>
        <taxon>Pyramimonadophyceae</taxon>
        <taxon>Pyramimonadales</taxon>
        <taxon>Pyramimonadaceae</taxon>
        <taxon>Cymbomonas</taxon>
    </lineage>
</organism>
<dbReference type="InterPro" id="IPR001881">
    <property type="entry name" value="EGF-like_Ca-bd_dom"/>
</dbReference>
<feature type="domain" description="EGF-like" evidence="11">
    <location>
        <begin position="404"/>
        <end position="453"/>
    </location>
</feature>
<protein>
    <submittedName>
        <fullName evidence="12">Uncharacterized protein</fullName>
    </submittedName>
</protein>
<reference evidence="12 13" key="1">
    <citation type="journal article" date="2015" name="Genome Biol. Evol.">
        <title>Comparative Genomics of a Bacterivorous Green Alga Reveals Evolutionary Causalities and Consequences of Phago-Mixotrophic Mode of Nutrition.</title>
        <authorList>
            <person name="Burns J.A."/>
            <person name="Paasch A."/>
            <person name="Narechania A."/>
            <person name="Kim E."/>
        </authorList>
    </citation>
    <scope>NUCLEOTIDE SEQUENCE [LARGE SCALE GENOMIC DNA]</scope>
    <source>
        <strain evidence="12 13">PLY_AMNH</strain>
    </source>
</reference>
<evidence type="ECO:0000256" key="6">
    <source>
        <dbReference type="ARBA" id="ARBA00022989"/>
    </source>
</evidence>
<keyword evidence="13" id="KW-1185">Reference proteome</keyword>
<dbReference type="Gene3D" id="2.10.25.10">
    <property type="entry name" value="Laminin"/>
    <property type="match status" value="2"/>
</dbReference>
<keyword evidence="6" id="KW-1133">Transmembrane helix</keyword>
<feature type="non-terminal residue" evidence="12">
    <location>
        <position position="1"/>
    </location>
</feature>
<feature type="domain" description="EGF-like" evidence="11">
    <location>
        <begin position="14"/>
        <end position="57"/>
    </location>
</feature>
<dbReference type="GO" id="GO:0006816">
    <property type="term" value="P:calcium ion transport"/>
    <property type="evidence" value="ECO:0007669"/>
    <property type="project" value="TreeGrafter"/>
</dbReference>
<feature type="domain" description="EGF-like" evidence="11">
    <location>
        <begin position="254"/>
        <end position="298"/>
    </location>
</feature>
<dbReference type="GO" id="GO:0005886">
    <property type="term" value="C:plasma membrane"/>
    <property type="evidence" value="ECO:0007669"/>
    <property type="project" value="TreeGrafter"/>
</dbReference>
<accession>A0AAE0G0B9</accession>
<feature type="region of interest" description="Disordered" evidence="9">
    <location>
        <begin position="2457"/>
        <end position="2494"/>
    </location>
</feature>
<feature type="domain" description="EGF-like" evidence="11">
    <location>
        <begin position="145"/>
        <end position="190"/>
    </location>
</feature>
<proteinExistence type="predicted"/>
<feature type="domain" description="EGF-like calcium-binding" evidence="10">
    <location>
        <begin position="11"/>
        <end position="57"/>
    </location>
</feature>
<feature type="compositionally biased region" description="Basic and acidic residues" evidence="9">
    <location>
        <begin position="1835"/>
        <end position="1852"/>
    </location>
</feature>
<feature type="region of interest" description="Disordered" evidence="9">
    <location>
        <begin position="1774"/>
        <end position="1793"/>
    </location>
</feature>
<feature type="compositionally biased region" description="Basic and acidic residues" evidence="9">
    <location>
        <begin position="2457"/>
        <end position="2475"/>
    </location>
</feature>
<feature type="domain" description="EGF-like calcium-binding" evidence="10">
    <location>
        <begin position="299"/>
        <end position="341"/>
    </location>
</feature>
<keyword evidence="2" id="KW-0245">EGF-like domain</keyword>
<dbReference type="SMART" id="SM00181">
    <property type="entry name" value="EGF"/>
    <property type="match status" value="9"/>
</dbReference>
<name>A0AAE0G0B9_9CHLO</name>
<dbReference type="EMBL" id="LGRX02011200">
    <property type="protein sequence ID" value="KAK3269155.1"/>
    <property type="molecule type" value="Genomic_DNA"/>
</dbReference>
<feature type="domain" description="EGF-like" evidence="11">
    <location>
        <begin position="345"/>
        <end position="400"/>
    </location>
</feature>
<evidence type="ECO:0000256" key="5">
    <source>
        <dbReference type="ARBA" id="ARBA00022837"/>
    </source>
</evidence>
<feature type="region of interest" description="Disordered" evidence="9">
    <location>
        <begin position="2303"/>
        <end position="2322"/>
    </location>
</feature>
<evidence type="ECO:0000313" key="13">
    <source>
        <dbReference type="Proteomes" id="UP001190700"/>
    </source>
</evidence>
<dbReference type="GO" id="GO:0005261">
    <property type="term" value="F:monoatomic cation channel activity"/>
    <property type="evidence" value="ECO:0007669"/>
    <property type="project" value="TreeGrafter"/>
</dbReference>
<evidence type="ECO:0000256" key="4">
    <source>
        <dbReference type="ARBA" id="ARBA00022737"/>
    </source>
</evidence>
<keyword evidence="8" id="KW-1015">Disulfide bond</keyword>
<evidence type="ECO:0000256" key="8">
    <source>
        <dbReference type="ARBA" id="ARBA00023157"/>
    </source>
</evidence>
<keyword evidence="3" id="KW-0812">Transmembrane</keyword>
<dbReference type="FunFam" id="2.10.25.10:FF:000027">
    <property type="entry name" value="Thrombospondin 3"/>
    <property type="match status" value="1"/>
</dbReference>
<keyword evidence="7" id="KW-0472">Membrane</keyword>
<dbReference type="GO" id="GO:0005509">
    <property type="term" value="F:calcium ion binding"/>
    <property type="evidence" value="ECO:0007669"/>
    <property type="project" value="InterPro"/>
</dbReference>
<feature type="domain" description="EGF-like" evidence="11">
    <location>
        <begin position="199"/>
        <end position="251"/>
    </location>
</feature>
<dbReference type="InterPro" id="IPR000742">
    <property type="entry name" value="EGF"/>
</dbReference>
<keyword evidence="5" id="KW-0106">Calcium</keyword>
<gene>
    <name evidence="12" type="ORF">CYMTET_22382</name>
</gene>
<evidence type="ECO:0000259" key="11">
    <source>
        <dbReference type="SMART" id="SM00181"/>
    </source>
</evidence>
<evidence type="ECO:0000256" key="1">
    <source>
        <dbReference type="ARBA" id="ARBA00004370"/>
    </source>
</evidence>
<feature type="region of interest" description="Disordered" evidence="9">
    <location>
        <begin position="1799"/>
        <end position="1852"/>
    </location>
</feature>
<comment type="caution">
    <text evidence="12">The sequence shown here is derived from an EMBL/GenBank/DDBJ whole genome shotgun (WGS) entry which is preliminary data.</text>
</comment>
<evidence type="ECO:0000259" key="10">
    <source>
        <dbReference type="SMART" id="SM00179"/>
    </source>
</evidence>
<dbReference type="Pfam" id="PF02010">
    <property type="entry name" value="REJ"/>
    <property type="match status" value="1"/>
</dbReference>
<feature type="region of interest" description="Disordered" evidence="9">
    <location>
        <begin position="2196"/>
        <end position="2228"/>
    </location>
</feature>
<dbReference type="Proteomes" id="UP001190700">
    <property type="component" value="Unassembled WGS sequence"/>
</dbReference>
<dbReference type="PANTHER" id="PTHR46730:SF1">
    <property type="entry name" value="PLAT DOMAIN-CONTAINING PROTEIN"/>
    <property type="match status" value="1"/>
</dbReference>
<evidence type="ECO:0000256" key="2">
    <source>
        <dbReference type="ARBA" id="ARBA00022536"/>
    </source>
</evidence>
<dbReference type="InterPro" id="IPR002859">
    <property type="entry name" value="PKD/REJ-like"/>
</dbReference>
<dbReference type="SMART" id="SM00179">
    <property type="entry name" value="EGF_CA"/>
    <property type="match status" value="3"/>
</dbReference>
<sequence length="2494" mass="260893">YDGTGATVCKDIDGCEASPCFQDGVAATLCHDVEAPGVGYVCGACPEGFWGDGMVCLEDRCSSGQACSPLVTCAMLQSGAVTCGGCPEGYAGDGVTCEDIDECALANGNCFYLTDCENTPGWRECGPCPEGFMGSGDTTCREVSDCTVNNGGCWTNGVYSVTCAADAEGTGVICGECLAGFVGNGYDGCTDEPGCFDGACAVICHEGSCTSVKCLDVQAPGTGYTCAVCPAGYLGDALGEQSEVADKTGCYEDKCFNANGGCDVKVTCANDPSAPMGRVCGGCGPGYADKYLDGTLCEDEDGCLAQPCFRGVPCTDLPAPEVGRRCGACPAGYTGDGSTCIDVDECAADADPSYGGCFRDAVARVATTCTNVAASPEAPEGRVCGPCPDGYKGSGETGCVQVPSCATSNGGCWMGSGEYSEFSTTCTDMPGTGGTECGACPSGFSGTGDTGCVDTDGCVLEPCFPGVTCTDVRPPGEGRLCEYEGPEATVPWSCPEGFHGDGAQCTQCQLAVQIIDSTAQSGVETRAGWHKGRRAQLTGQLDGLDHPNCTNQEGTHFVWEGASSDGASMVLTPESNKANTLRLSIPKRDLQVGLSYQLALRAYMAGAPTVRDAATSWFFVETQPLVAVINGGGVVTGSSNTLELSAADSVDPDGEPGLFTCAWVCSRTDGTDVCRDNKGTALPSMMYNTSLALTLLGGASGVNYTFVVHISKGSRQSSADTWLTIFDSPSPVVTMEPHVEKVNPNGKLALVGRAVSEDLTGLSLAWSVVEGPPLMLDASTLMTSVTQEALVVRPDVLLPGAAYSFQLAASDGYGLASATVKVVMNTPPAGGDVVVDPVIGVALETSFAILSPGWDDEDGPLWYQQSYHVVGEGEGEGATWRNLVSDFSTLPSPFRVHAVLPRAGLKALGYGVTVRSTVSDTLGATAHAETNITVAPSEVVDTEAVLRRAQSRLQNGEADSAMQYTTGLGAVLNDAYSATISSSVPLQVALRRRRRLADAVLGEGEAAAAAAEREELLDVVGAVHEMLFTTSASTTSLAEAVDEVTGAPCELTAASQGKALELVDGLVAGAREVDSEVRLTGEAAMRVVAALSSVNEAGQPSTCNASNASSAARRRLAGTIDGEAGGANQTAECMVRMEGVAGALLMGSADGEDPQEVDSPTLGLSTQRCRADLPDSCLFTQPLAAPAGWGASASFPASLGAKIAEAVPPASRRRMLAEAPPPAGGAPLPRLSVDARVIVASSELHHATPVASESNRSLIEEQEEEAAAAKMEEVDDFIDAGGGSMRVVLLDENGGELQVEGLSEAVEVRVPLGPEYRGTVAEVEARTGRPWVGHMGCRFWDEVNATYSPAGCHALPNPAPAGAGLYWRSLVIEGEEAGGLAALWGVGNAALTAGCEEVWGAALEEYNGTDAGRRKYGNVTGTADGLVWAATGCALVDGGANATLGCRWEWRRQMFEGPECVLAAEQSCVCTHLTDFTATEQLDVSTADPPELQTLRLSDMTSVTLSDVLKSVLLLSVAFGLISSTIGLGVICAWSDTASRQSILERLIKHHGTGIHGFRKAAGGAWTWGVFEEEWMAGVERKTQWQYLAERAAKTTIMTGIHGKVAALYGEEALMHKPGIVERMKAVRQPRHRRRALPDPLGFRNRSFPQLTSKLRTHLATVTQGDGACARGMAADGDGAPEDEAGIGGWDTFCAPDVWMLQETGSHRLCVTAQAEREAGGTCAVARPVLAPGTDEARINSEHADPKTFHDLMPAEWQQLYEDHPLTLAPQHTVETSATSSAEGAGGEEKAEGMRLAHPLEGPKTRGLDNHSHGAPPSAQQRPLSGGPRSSRGSRLADRGHEPLRPTPLLDRHLEHLHGREVVENSVTWRTPALQNALVGIEQEAADAASVPPAAPFQSASFASPSAPAAEARWTRLGRWLWGISRMGRRGVTLESLDRAGVPQPVTEAHNRRRMGIGRAGAMRSLRDQHASQVVQETGKEGPSLSLVRDAERGGTLSMPSSPPSMVPGPEQKEGAPRQRGLTLASMLPGLGLRLQRARGASAGSAEVKWKSGQTSNFRTVRFASKKVANAQGLEGILLSQPQGAPAPDVAAARERQPLIPGADVCEEDMLLLEKALRSIDALMHADEEEAREPIWALLRASQRSSDIMQEYAAAEPRAAPGAEPTDAGLPTDSADELAVKTVMREAVTAEKPEPAGIAVLPPPLPAAAGTPRSGSAALEEGAPSAGCGADCSERAPLDMLAAAGVGGVAAESAELEPTENQLHAAVLQGVAGAGSGNSPVPHSTGLGSLMRVGVRVAREFGTGGAGDPGGARHSVRGQGQETTGDYRSKLVMLRRREIARKQSQIRRAAEVGERLDSLGQLLVRHYMRTFADELHVLQGPDPLTWRAALRTGMWWVENRVQRRRLVLKFKCCAVFVRLLAGRQDLRATDALCGIMGFASTALTLHLPMPELRRMTEPVPEQKEDPHLGSRRGRESAAGNMAPDLPEARGMTVE</sequence>
<dbReference type="PANTHER" id="PTHR46730">
    <property type="entry name" value="POLYCYSTIN-1"/>
    <property type="match status" value="1"/>
</dbReference>
<feature type="domain" description="EGF-like" evidence="11">
    <location>
        <begin position="102"/>
        <end position="141"/>
    </location>
</feature>
<feature type="non-terminal residue" evidence="12">
    <location>
        <position position="2494"/>
    </location>
</feature>
<evidence type="ECO:0000256" key="9">
    <source>
        <dbReference type="SAM" id="MobiDB-lite"/>
    </source>
</evidence>